<evidence type="ECO:0000259" key="4">
    <source>
        <dbReference type="Pfam" id="PF00905"/>
    </source>
</evidence>
<dbReference type="GO" id="GO:0004180">
    <property type="term" value="F:carboxypeptidase activity"/>
    <property type="evidence" value="ECO:0007669"/>
    <property type="project" value="UniProtKB-KW"/>
</dbReference>
<dbReference type="PANTHER" id="PTHR30627:SF1">
    <property type="entry name" value="PEPTIDOGLYCAN D,D-TRANSPEPTIDASE FTSI"/>
    <property type="match status" value="1"/>
</dbReference>
<dbReference type="EMBL" id="FMUX01000001">
    <property type="protein sequence ID" value="SCX75385.1"/>
    <property type="molecule type" value="Genomic_DNA"/>
</dbReference>
<keyword evidence="2" id="KW-0121">Carboxypeptidase</keyword>
<keyword evidence="3" id="KW-0472">Membrane</keyword>
<dbReference type="InterPro" id="IPR001460">
    <property type="entry name" value="PCN-bd_Tpept"/>
</dbReference>
<dbReference type="InterPro" id="IPR012338">
    <property type="entry name" value="Beta-lactam/transpept-like"/>
</dbReference>
<evidence type="ECO:0000313" key="7">
    <source>
        <dbReference type="Proteomes" id="UP000198870"/>
    </source>
</evidence>
<evidence type="ECO:0000259" key="5">
    <source>
        <dbReference type="Pfam" id="PF03717"/>
    </source>
</evidence>
<dbReference type="InterPro" id="IPR005311">
    <property type="entry name" value="PBP_dimer"/>
</dbReference>
<dbReference type="SUPFAM" id="SSF56519">
    <property type="entry name" value="Penicillin binding protein dimerisation domain"/>
    <property type="match status" value="1"/>
</dbReference>
<comment type="subcellular location">
    <subcellularLocation>
        <location evidence="1">Membrane</location>
    </subcellularLocation>
</comment>
<dbReference type="STRING" id="419481.SAMN05216233_10123"/>
<keyword evidence="2" id="KW-0378">Hydrolase</keyword>
<evidence type="ECO:0000256" key="2">
    <source>
        <dbReference type="ARBA" id="ARBA00022645"/>
    </source>
</evidence>
<gene>
    <name evidence="6" type="ORF">SAMN05216233_10123</name>
</gene>
<dbReference type="RefSeq" id="WP_092207053.1">
    <property type="nucleotide sequence ID" value="NZ_FMUX01000001.1"/>
</dbReference>
<proteinExistence type="predicted"/>
<dbReference type="AlphaFoldDB" id="A0A1G5ABY4"/>
<feature type="domain" description="Penicillin-binding protein dimerisation" evidence="5">
    <location>
        <begin position="61"/>
        <end position="206"/>
    </location>
</feature>
<dbReference type="Pfam" id="PF00905">
    <property type="entry name" value="Transpeptidase"/>
    <property type="match status" value="1"/>
</dbReference>
<dbReference type="PANTHER" id="PTHR30627">
    <property type="entry name" value="PEPTIDOGLYCAN D,D-TRANSPEPTIDASE"/>
    <property type="match status" value="1"/>
</dbReference>
<dbReference type="Pfam" id="PF03717">
    <property type="entry name" value="PBP_dimer"/>
    <property type="match status" value="1"/>
</dbReference>
<protein>
    <submittedName>
        <fullName evidence="6">Peptidoglycan synthetase FtsI</fullName>
    </submittedName>
</protein>
<keyword evidence="2" id="KW-0645">Protease</keyword>
<dbReference type="InterPro" id="IPR036138">
    <property type="entry name" value="PBP_dimer_sf"/>
</dbReference>
<sequence>MPAQTDTTMKRVKARGTLLALVFAMGFLVIATQAVSLQVFKQGWLSRKAEVRFARSDTVMGKRGTISDRNGRPLAVSIAAKAIGVYPRKAAAIDDVPKAATQIASVLKINRRKVERALRHPKYNWIKRPVSPEMGAAVAALKIPGVEVHPFHKRVYPSMELAGQLIGASKIDDIEGRNGLEYRYNETLSPTTANRTVKWDGGGNPVDIESAPLEEISGNNLVLTIDANIQDIAESALRDAAVTHKASSGMAVVMRPKTGEILAMANYPGFNPNNFGAFSGETRSNRAVASDFEPGSTMKVFVVAAALDSGKVKRSSIFYCENGAYDIGGFTFHDTHEYEWLTLEQVIKFSSNIAVVKISEIIGKNALHTALKSFGFGQKSGINLNGESRGILTSAANWNRVETGAVAFGQGVSVTAVQLATAYSALANDGMLVKPWIVKEVVSPNGEREKAFSSPGKKRVISTDTARFVKKIMASVTEEGGTGVKAALSGYTVCGKTGTAQKIGPDKRYFKDRYIASFAGFVPMKNPELSIVVVLDDPRSGGYYGATVAGPAFREIAYKTLDYLHVAPETESIPEKLLLAFKSEEKK</sequence>
<dbReference type="Proteomes" id="UP000198870">
    <property type="component" value="Unassembled WGS sequence"/>
</dbReference>
<dbReference type="Gene3D" id="3.30.450.330">
    <property type="match status" value="1"/>
</dbReference>
<dbReference type="Gene3D" id="3.90.1310.10">
    <property type="entry name" value="Penicillin-binding protein 2a (Domain 2)"/>
    <property type="match status" value="1"/>
</dbReference>
<feature type="domain" description="Penicillin-binding protein transpeptidase" evidence="4">
    <location>
        <begin position="249"/>
        <end position="556"/>
    </location>
</feature>
<evidence type="ECO:0000256" key="3">
    <source>
        <dbReference type="ARBA" id="ARBA00023136"/>
    </source>
</evidence>
<dbReference type="OrthoDB" id="9789078at2"/>
<keyword evidence="7" id="KW-1185">Reference proteome</keyword>
<dbReference type="Gene3D" id="3.40.710.10">
    <property type="entry name" value="DD-peptidase/beta-lactamase superfamily"/>
    <property type="match status" value="1"/>
</dbReference>
<evidence type="ECO:0000256" key="1">
    <source>
        <dbReference type="ARBA" id="ARBA00004370"/>
    </source>
</evidence>
<accession>A0A1G5ABY4</accession>
<dbReference type="InterPro" id="IPR050515">
    <property type="entry name" value="Beta-lactam/transpept"/>
</dbReference>
<name>A0A1G5ABY4_9BACT</name>
<dbReference type="GO" id="GO:0071555">
    <property type="term" value="P:cell wall organization"/>
    <property type="evidence" value="ECO:0007669"/>
    <property type="project" value="TreeGrafter"/>
</dbReference>
<evidence type="ECO:0000313" key="6">
    <source>
        <dbReference type="EMBL" id="SCX75385.1"/>
    </source>
</evidence>
<dbReference type="GO" id="GO:0008658">
    <property type="term" value="F:penicillin binding"/>
    <property type="evidence" value="ECO:0007669"/>
    <property type="project" value="InterPro"/>
</dbReference>
<dbReference type="GO" id="GO:0005886">
    <property type="term" value="C:plasma membrane"/>
    <property type="evidence" value="ECO:0007669"/>
    <property type="project" value="TreeGrafter"/>
</dbReference>
<organism evidence="6 7">
    <name type="scientific">Desulfoluna spongiiphila</name>
    <dbReference type="NCBI Taxonomy" id="419481"/>
    <lineage>
        <taxon>Bacteria</taxon>
        <taxon>Pseudomonadati</taxon>
        <taxon>Thermodesulfobacteriota</taxon>
        <taxon>Desulfobacteria</taxon>
        <taxon>Desulfobacterales</taxon>
        <taxon>Desulfolunaceae</taxon>
        <taxon>Desulfoluna</taxon>
    </lineage>
</organism>
<dbReference type="SUPFAM" id="SSF56601">
    <property type="entry name" value="beta-lactamase/transpeptidase-like"/>
    <property type="match status" value="1"/>
</dbReference>
<reference evidence="6 7" key="1">
    <citation type="submission" date="2016-10" db="EMBL/GenBank/DDBJ databases">
        <authorList>
            <person name="de Groot N.N."/>
        </authorList>
    </citation>
    <scope>NUCLEOTIDE SEQUENCE [LARGE SCALE GENOMIC DNA]</scope>
    <source>
        <strain evidence="6 7">AA1</strain>
    </source>
</reference>